<dbReference type="Proteomes" id="UP000004386">
    <property type="component" value="Unassembled WGS sequence"/>
</dbReference>
<dbReference type="Pfam" id="PF01614">
    <property type="entry name" value="IclR_C"/>
    <property type="match status" value="1"/>
</dbReference>
<proteinExistence type="predicted"/>
<dbReference type="SMART" id="SM00346">
    <property type="entry name" value="HTH_ICLR"/>
    <property type="match status" value="1"/>
</dbReference>
<keyword evidence="3" id="KW-0804">Transcription</keyword>
<dbReference type="PANTHER" id="PTHR30136:SF24">
    <property type="entry name" value="HTH-TYPE TRANSCRIPTIONAL REPRESSOR ALLR"/>
    <property type="match status" value="1"/>
</dbReference>
<dbReference type="Gene3D" id="3.30.450.40">
    <property type="match status" value="1"/>
</dbReference>
<sequence length="276" mass="29269">MNGKAMTKTASDEEGSQKLVPAVMRAAQILDQVAKSAQEGGKGSADGLKLSDLARRTGLPKSSVHGLCQTLVHLKLLKLNSDGSFTMGSQSVRWANVFMAGSDIVDAFHEAVAEAEGLGAHTLTLSHLEGPEVIYLSCRNSTAPLGITFRIGMRVPAVFTATGKAMLAAMSPQELARHLPSEWPELITPASAPSLKVLEAEMAEVKARGYSLDNGQLREGMFCIGAAICDRPFHPTAGIALSMMAAEARPDIIEGMGRRVRALANDVADRMGWLSA</sequence>
<dbReference type="InterPro" id="IPR036390">
    <property type="entry name" value="WH_DNA-bd_sf"/>
</dbReference>
<evidence type="ECO:0000259" key="4">
    <source>
        <dbReference type="PROSITE" id="PS51077"/>
    </source>
</evidence>
<organism evidence="6 7">
    <name type="scientific">Brucella intermedia LMG 3301</name>
    <dbReference type="NCBI Taxonomy" id="641118"/>
    <lineage>
        <taxon>Bacteria</taxon>
        <taxon>Pseudomonadati</taxon>
        <taxon>Pseudomonadota</taxon>
        <taxon>Alphaproteobacteria</taxon>
        <taxon>Hyphomicrobiales</taxon>
        <taxon>Brucellaceae</taxon>
        <taxon>Brucella/Ochrobactrum group</taxon>
        <taxon>Brucella</taxon>
    </lineage>
</organism>
<dbReference type="InterPro" id="IPR036388">
    <property type="entry name" value="WH-like_DNA-bd_sf"/>
</dbReference>
<comment type="caution">
    <text evidence="6">The sequence shown here is derived from an EMBL/GenBank/DDBJ whole genome shotgun (WGS) entry which is preliminary data.</text>
</comment>
<dbReference type="InterPro" id="IPR050707">
    <property type="entry name" value="HTH_MetabolicPath_Reg"/>
</dbReference>
<evidence type="ECO:0000313" key="7">
    <source>
        <dbReference type="Proteomes" id="UP000004386"/>
    </source>
</evidence>
<dbReference type="PROSITE" id="PS51077">
    <property type="entry name" value="HTH_ICLR"/>
    <property type="match status" value="1"/>
</dbReference>
<evidence type="ECO:0000256" key="1">
    <source>
        <dbReference type="ARBA" id="ARBA00023015"/>
    </source>
</evidence>
<dbReference type="PROSITE" id="PS51078">
    <property type="entry name" value="ICLR_ED"/>
    <property type="match status" value="1"/>
</dbReference>
<dbReference type="InterPro" id="IPR014757">
    <property type="entry name" value="Tscrpt_reg_IclR_C"/>
</dbReference>
<dbReference type="SUPFAM" id="SSF46785">
    <property type="entry name" value="Winged helix' DNA-binding domain"/>
    <property type="match status" value="1"/>
</dbReference>
<evidence type="ECO:0000256" key="2">
    <source>
        <dbReference type="ARBA" id="ARBA00023125"/>
    </source>
</evidence>
<keyword evidence="1" id="KW-0805">Transcription regulation</keyword>
<dbReference type="GO" id="GO:0003677">
    <property type="term" value="F:DNA binding"/>
    <property type="evidence" value="ECO:0007669"/>
    <property type="project" value="UniProtKB-KW"/>
</dbReference>
<keyword evidence="2" id="KW-0238">DNA-binding</keyword>
<dbReference type="GO" id="GO:0045892">
    <property type="term" value="P:negative regulation of DNA-templated transcription"/>
    <property type="evidence" value="ECO:0007669"/>
    <property type="project" value="TreeGrafter"/>
</dbReference>
<dbReference type="GO" id="GO:0003700">
    <property type="term" value="F:DNA-binding transcription factor activity"/>
    <property type="evidence" value="ECO:0007669"/>
    <property type="project" value="TreeGrafter"/>
</dbReference>
<gene>
    <name evidence="6" type="ORF">OINT_1001998</name>
</gene>
<dbReference type="EMBL" id="ACQA01000001">
    <property type="protein sequence ID" value="EEQ96552.1"/>
    <property type="molecule type" value="Genomic_DNA"/>
</dbReference>
<evidence type="ECO:0000259" key="5">
    <source>
        <dbReference type="PROSITE" id="PS51078"/>
    </source>
</evidence>
<dbReference type="InterPro" id="IPR029016">
    <property type="entry name" value="GAF-like_dom_sf"/>
</dbReference>
<reference evidence="6 7" key="1">
    <citation type="submission" date="2009-05" db="EMBL/GenBank/DDBJ databases">
        <authorList>
            <person name="Setubal J.C."/>
            <person name="Boyle S."/>
            <person name="Crasta O.R."/>
            <person name="Gillespie J.J."/>
            <person name="Kenyon R.W."/>
            <person name="Lu J."/>
            <person name="Mane S."/>
            <person name="Nagrani S."/>
            <person name="Shallom J.M."/>
            <person name="Shallom S."/>
            <person name="Shukla M."/>
            <person name="Snyder E.E."/>
            <person name="Sobral B.W."/>
            <person name="Wattam A.R."/>
            <person name="Will R."/>
            <person name="Williams K."/>
            <person name="Yoo H."/>
            <person name="Munk C."/>
            <person name="Tapia R."/>
            <person name="Green L."/>
            <person name="Rogers Y."/>
            <person name="Detter J.C."/>
            <person name="Bruce D."/>
            <person name="Brettin T.S."/>
            <person name="Tsolis R."/>
        </authorList>
    </citation>
    <scope>NUCLEOTIDE SEQUENCE [LARGE SCALE GENOMIC DNA]</scope>
    <source>
        <strain evidence="6 7">LMG 3301</strain>
    </source>
</reference>
<evidence type="ECO:0000313" key="6">
    <source>
        <dbReference type="EMBL" id="EEQ96552.1"/>
    </source>
</evidence>
<dbReference type="InterPro" id="IPR005471">
    <property type="entry name" value="Tscrpt_reg_IclR_N"/>
</dbReference>
<protein>
    <submittedName>
        <fullName evidence="6">Regulatory protein IclR</fullName>
    </submittedName>
</protein>
<dbReference type="HOGENOM" id="CLU_062618_6_3_5"/>
<name>C4WGS3_9HYPH</name>
<dbReference type="SUPFAM" id="SSF55781">
    <property type="entry name" value="GAF domain-like"/>
    <property type="match status" value="1"/>
</dbReference>
<feature type="domain" description="IclR-ED" evidence="5">
    <location>
        <begin position="90"/>
        <end position="273"/>
    </location>
</feature>
<dbReference type="PANTHER" id="PTHR30136">
    <property type="entry name" value="HELIX-TURN-HELIX TRANSCRIPTIONAL REGULATOR, ICLR FAMILY"/>
    <property type="match status" value="1"/>
</dbReference>
<feature type="domain" description="HTH iclR-type" evidence="4">
    <location>
        <begin position="20"/>
        <end position="89"/>
    </location>
</feature>
<dbReference type="Pfam" id="PF09339">
    <property type="entry name" value="HTH_IclR"/>
    <property type="match status" value="1"/>
</dbReference>
<dbReference type="AlphaFoldDB" id="C4WGS3"/>
<accession>C4WGS3</accession>
<evidence type="ECO:0000256" key="3">
    <source>
        <dbReference type="ARBA" id="ARBA00023163"/>
    </source>
</evidence>
<dbReference type="Gene3D" id="1.10.10.10">
    <property type="entry name" value="Winged helix-like DNA-binding domain superfamily/Winged helix DNA-binding domain"/>
    <property type="match status" value="1"/>
</dbReference>